<keyword evidence="5" id="KW-1185">Reference proteome</keyword>
<organism evidence="4 5">
    <name type="scientific">Longimicrobium terrae</name>
    <dbReference type="NCBI Taxonomy" id="1639882"/>
    <lineage>
        <taxon>Bacteria</taxon>
        <taxon>Pseudomonadati</taxon>
        <taxon>Gemmatimonadota</taxon>
        <taxon>Longimicrobiia</taxon>
        <taxon>Longimicrobiales</taxon>
        <taxon>Longimicrobiaceae</taxon>
        <taxon>Longimicrobium</taxon>
    </lineage>
</organism>
<dbReference type="InterPro" id="IPR031924">
    <property type="entry name" value="GH115"/>
</dbReference>
<protein>
    <recommendedName>
        <fullName evidence="3">Gylcosyl hydrolase 115 C-terminal domain-containing protein</fullName>
    </recommendedName>
</protein>
<dbReference type="RefSeq" id="WP_183685790.1">
    <property type="nucleotide sequence ID" value="NZ_JACHIA010000017.1"/>
</dbReference>
<sequence>MPRFLSLVSILPRRALIILGALLLAAGDAAAQAAPYVTDRAERSRFALAAGGRPVPLHVSAGEHAGVVRAARDLRADIERVTGAAPELAVGDVPAARQIVLVGTLGSDPVIDGLVRAGKLNVSAVAGKWETFVLQVIERPLPGVDRALVIAGSDRRGTIFGIYELSQQIGVSPWYWWADVPVRHQPELHVSPARHTLGEPAVRYRGIFINDEAPALSGWARERFGGFNHQFYEKVFELILRMRGNYLWPAMWGSAFYADDPQNARLADEYGVVIGTSHHEPMMRAHDEWRRFGGGGVWNYATNDSSLRAFWREGIRRMGSNESIVTLAMRGDGDEPMTQGTAIALLERIVADQRTILGEVTGRNPSAQPQVWALYKEVQDYYDQGMRVPEDVTLLFADDNWGNIRRLPRAADRARSGGFGVYYHFDYVGGPRNYKWINTTQVSRVWEQMHGAWRQGADRIWIVNVGDIKPMEMPISFFLDYAWNPEAWPAERIPEWTRQWAQRQFGAEHADAIARILSEYTRFNSRRKPELLDTATYGLTAYNEAERVTSEYAALAAEAERIGALLPADARDAYFQLVLHPVHASANLHDLYVSAARNRLYARQGRASTNTFADRVRARFETDAALSRRYNTEIAGGKWAHMMDQTHIGYTYWQEPPRNVMPRVEVIQVPVMAEMGVAVEGSDAWWPASRDTAVLPPMDAFSRQTRWIEIFNRGSVPFAFSAASAQPWVTVSPSAGRVDAETRITVSVDWDRAPAGIQRVPVTITGADGRRVVVHAVIHNPQTPQRGQVRGFVEGGGVVAMEAEHYTRAVNAGAIRWTRIPQIGRTLSGMTVPIDAPSQTPGRGTPSLEYRMHLFTPGEVEVRAYFSPSLDTRGGEGLRYAVSIDGGAPVIVNAHADGSSRAGDRNAAWEQMVAQNINVSISRHRVDAAGEHVLRFWMVDPGLVLQRIVVNTGGLKPSYLGPPESFRAP</sequence>
<dbReference type="Pfam" id="PF15979">
    <property type="entry name" value="Glyco_hydro_115"/>
    <property type="match status" value="1"/>
</dbReference>
<reference evidence="4 5" key="1">
    <citation type="submission" date="2020-08" db="EMBL/GenBank/DDBJ databases">
        <title>Genomic Encyclopedia of Type Strains, Phase IV (KMG-IV): sequencing the most valuable type-strain genomes for metagenomic binning, comparative biology and taxonomic classification.</title>
        <authorList>
            <person name="Goeker M."/>
        </authorList>
    </citation>
    <scope>NUCLEOTIDE SEQUENCE [LARGE SCALE GENOMIC DNA]</scope>
    <source>
        <strain evidence="4 5">DSM 29007</strain>
    </source>
</reference>
<accession>A0A841H460</accession>
<keyword evidence="2" id="KW-0732">Signal</keyword>
<dbReference type="InterPro" id="IPR029018">
    <property type="entry name" value="Hex-like_dom2"/>
</dbReference>
<evidence type="ECO:0000256" key="2">
    <source>
        <dbReference type="SAM" id="SignalP"/>
    </source>
</evidence>
<dbReference type="InterPro" id="IPR041437">
    <property type="entry name" value="GH115_C"/>
</dbReference>
<dbReference type="Gene3D" id="3.30.379.10">
    <property type="entry name" value="Chitobiase/beta-hexosaminidase domain 2-like"/>
    <property type="match status" value="1"/>
</dbReference>
<feature type="domain" description="Gylcosyl hydrolase 115 C-terminal" evidence="3">
    <location>
        <begin position="791"/>
        <end position="964"/>
    </location>
</feature>
<feature type="signal peptide" evidence="2">
    <location>
        <begin position="1"/>
        <end position="33"/>
    </location>
</feature>
<evidence type="ECO:0000259" key="3">
    <source>
        <dbReference type="Pfam" id="PF17829"/>
    </source>
</evidence>
<evidence type="ECO:0000313" key="4">
    <source>
        <dbReference type="EMBL" id="MBB6072686.1"/>
    </source>
</evidence>
<evidence type="ECO:0000256" key="1">
    <source>
        <dbReference type="ARBA" id="ARBA00022801"/>
    </source>
</evidence>
<dbReference type="GO" id="GO:0016787">
    <property type="term" value="F:hydrolase activity"/>
    <property type="evidence" value="ECO:0007669"/>
    <property type="project" value="UniProtKB-KW"/>
</dbReference>
<dbReference type="PANTHER" id="PTHR37842">
    <property type="match status" value="1"/>
</dbReference>
<gene>
    <name evidence="4" type="ORF">HNQ61_004349</name>
</gene>
<dbReference type="SUPFAM" id="SSF55545">
    <property type="entry name" value="beta-N-acetylhexosaminidase-like domain"/>
    <property type="match status" value="1"/>
</dbReference>
<dbReference type="Gene3D" id="2.60.120.1620">
    <property type="match status" value="1"/>
</dbReference>
<dbReference type="PANTHER" id="PTHR37842:SF2">
    <property type="entry name" value="GYLCOSYL HYDROLASE 115 C-TERMINAL DOMAIN-CONTAINING PROTEIN"/>
    <property type="match status" value="1"/>
</dbReference>
<feature type="chain" id="PRO_5032670287" description="Gylcosyl hydrolase 115 C-terminal domain-containing protein" evidence="2">
    <location>
        <begin position="34"/>
        <end position="969"/>
    </location>
</feature>
<keyword evidence="1" id="KW-0378">Hydrolase</keyword>
<proteinExistence type="predicted"/>
<dbReference type="GO" id="GO:0005975">
    <property type="term" value="P:carbohydrate metabolic process"/>
    <property type="evidence" value="ECO:0007669"/>
    <property type="project" value="UniProtKB-ARBA"/>
</dbReference>
<name>A0A841H460_9BACT</name>
<evidence type="ECO:0000313" key="5">
    <source>
        <dbReference type="Proteomes" id="UP000582837"/>
    </source>
</evidence>
<dbReference type="EMBL" id="JACHIA010000017">
    <property type="protein sequence ID" value="MBB6072686.1"/>
    <property type="molecule type" value="Genomic_DNA"/>
</dbReference>
<dbReference type="Pfam" id="PF17829">
    <property type="entry name" value="GH115_C"/>
    <property type="match status" value="1"/>
</dbReference>
<dbReference type="AlphaFoldDB" id="A0A841H460"/>
<dbReference type="Gene3D" id="1.20.58.2150">
    <property type="match status" value="1"/>
</dbReference>
<comment type="caution">
    <text evidence="4">The sequence shown here is derived from an EMBL/GenBank/DDBJ whole genome shotgun (WGS) entry which is preliminary data.</text>
</comment>
<dbReference type="Proteomes" id="UP000582837">
    <property type="component" value="Unassembled WGS sequence"/>
</dbReference>
<dbReference type="InterPro" id="IPR042301">
    <property type="entry name" value="GH115_sf"/>
</dbReference>
<dbReference type="Gene3D" id="3.20.20.520">
    <property type="entry name" value="Glycosyl hydrolase family 115"/>
    <property type="match status" value="1"/>
</dbReference>